<dbReference type="Proteomes" id="UP000789860">
    <property type="component" value="Unassembled WGS sequence"/>
</dbReference>
<evidence type="ECO:0000313" key="1">
    <source>
        <dbReference type="EMBL" id="CAG8552660.1"/>
    </source>
</evidence>
<evidence type="ECO:0000313" key="2">
    <source>
        <dbReference type="Proteomes" id="UP000789860"/>
    </source>
</evidence>
<dbReference type="EMBL" id="CAJVPM010008162">
    <property type="protein sequence ID" value="CAG8552660.1"/>
    <property type="molecule type" value="Genomic_DNA"/>
</dbReference>
<sequence>KTELTIQKDYAKYSGYEYKQENKSVRNSQTDFDDSSSEFSERSNTNRASNYKNRSRRS</sequence>
<organism evidence="1 2">
    <name type="scientific">Scutellospora calospora</name>
    <dbReference type="NCBI Taxonomy" id="85575"/>
    <lineage>
        <taxon>Eukaryota</taxon>
        <taxon>Fungi</taxon>
        <taxon>Fungi incertae sedis</taxon>
        <taxon>Mucoromycota</taxon>
        <taxon>Glomeromycotina</taxon>
        <taxon>Glomeromycetes</taxon>
        <taxon>Diversisporales</taxon>
        <taxon>Gigasporaceae</taxon>
        <taxon>Scutellospora</taxon>
    </lineage>
</organism>
<name>A0ACA9LZA6_9GLOM</name>
<comment type="caution">
    <text evidence="1">The sequence shown here is derived from an EMBL/GenBank/DDBJ whole genome shotgun (WGS) entry which is preliminary data.</text>
</comment>
<feature type="non-terminal residue" evidence="1">
    <location>
        <position position="1"/>
    </location>
</feature>
<accession>A0ACA9LZA6</accession>
<gene>
    <name evidence="1" type="ORF">SCALOS_LOCUS5237</name>
</gene>
<keyword evidence="2" id="KW-1185">Reference proteome</keyword>
<reference evidence="1" key="1">
    <citation type="submission" date="2021-06" db="EMBL/GenBank/DDBJ databases">
        <authorList>
            <person name="Kallberg Y."/>
            <person name="Tangrot J."/>
            <person name="Rosling A."/>
        </authorList>
    </citation>
    <scope>NUCLEOTIDE SEQUENCE</scope>
    <source>
        <strain evidence="1">AU212A</strain>
    </source>
</reference>
<proteinExistence type="predicted"/>
<protein>
    <submittedName>
        <fullName evidence="1">10247_t:CDS:1</fullName>
    </submittedName>
</protein>